<keyword evidence="8" id="KW-0067">ATP-binding</keyword>
<dbReference type="AlphaFoldDB" id="A0A1J6IYL3"/>
<comment type="subcellular location">
    <subcellularLocation>
        <location evidence="1">Cell membrane</location>
        <topology evidence="1">Lipid-anchor</topology>
    </subcellularLocation>
</comment>
<sequence>MESVNIAGSSNIVAKTFTLEELANATRNFRDDCRLGQGGSRRVYKGHIDEQVVAIKQVDQNGNRKFLVEVLMLNLLHHPNIVHLIGYCADGDHRLLVYKYVPLGSLKDYIHDSSPGKKQLDWDTRMKIAIEVAKGLEFLHDIAQPPVIHRNINCSNILLDEGYQAKISGFSLAKLGPIGGKRHVYVKFQGAIGYSAPEYVMTGELSVKSDIYSFGIVLLEILTGRKAIENSTDGEEYNLVEWASPLIKDQKFSEMADPTLQGNYPAKGLQQALIVAEMCVQEQPTKRPAIAEVVTFLTHIASGKYDSESQDVQNAT</sequence>
<dbReference type="InterPro" id="IPR001245">
    <property type="entry name" value="Ser-Thr/Tyr_kinase_cat_dom"/>
</dbReference>
<keyword evidence="5" id="KW-0808">Transferase</keyword>
<dbReference type="GO" id="GO:0004674">
    <property type="term" value="F:protein serine/threonine kinase activity"/>
    <property type="evidence" value="ECO:0007669"/>
    <property type="project" value="UniProtKB-KW"/>
</dbReference>
<proteinExistence type="inferred from homology"/>
<comment type="caution">
    <text evidence="12">The sequence shown here is derived from an EMBL/GenBank/DDBJ whole genome shotgun (WGS) entry which is preliminary data.</text>
</comment>
<evidence type="ECO:0000313" key="13">
    <source>
        <dbReference type="Proteomes" id="UP000187609"/>
    </source>
</evidence>
<evidence type="ECO:0000256" key="2">
    <source>
        <dbReference type="ARBA" id="ARBA00008684"/>
    </source>
</evidence>
<accession>A0A1J6IYL3</accession>
<comment type="similarity">
    <text evidence="2">Belongs to the protein kinase superfamily. Ser/Thr protein kinase family.</text>
</comment>
<dbReference type="GO" id="GO:0005524">
    <property type="term" value="F:ATP binding"/>
    <property type="evidence" value="ECO:0007669"/>
    <property type="project" value="UniProtKB-KW"/>
</dbReference>
<dbReference type="Gene3D" id="3.30.200.20">
    <property type="entry name" value="Phosphorylase Kinase, domain 1"/>
    <property type="match status" value="1"/>
</dbReference>
<evidence type="ECO:0000256" key="5">
    <source>
        <dbReference type="ARBA" id="ARBA00022679"/>
    </source>
</evidence>
<dbReference type="InterPro" id="IPR011009">
    <property type="entry name" value="Kinase-like_dom_sf"/>
</dbReference>
<keyword evidence="3" id="KW-1003">Cell membrane</keyword>
<keyword evidence="7 12" id="KW-0418">Kinase</keyword>
<keyword evidence="13" id="KW-1185">Reference proteome</keyword>
<dbReference type="PANTHER" id="PTHR47985">
    <property type="entry name" value="OS07G0668900 PROTEIN"/>
    <property type="match status" value="1"/>
</dbReference>
<gene>
    <name evidence="12" type="primary">CDL1_4</name>
    <name evidence="12" type="ORF">A4A49_39210</name>
</gene>
<organism evidence="12 13">
    <name type="scientific">Nicotiana attenuata</name>
    <name type="common">Coyote tobacco</name>
    <dbReference type="NCBI Taxonomy" id="49451"/>
    <lineage>
        <taxon>Eukaryota</taxon>
        <taxon>Viridiplantae</taxon>
        <taxon>Streptophyta</taxon>
        <taxon>Embryophyta</taxon>
        <taxon>Tracheophyta</taxon>
        <taxon>Spermatophyta</taxon>
        <taxon>Magnoliopsida</taxon>
        <taxon>eudicotyledons</taxon>
        <taxon>Gunneridae</taxon>
        <taxon>Pentapetalae</taxon>
        <taxon>asterids</taxon>
        <taxon>lamiids</taxon>
        <taxon>Solanales</taxon>
        <taxon>Solanaceae</taxon>
        <taxon>Nicotianoideae</taxon>
        <taxon>Nicotianeae</taxon>
        <taxon>Nicotiana</taxon>
    </lineage>
</organism>
<evidence type="ECO:0000256" key="3">
    <source>
        <dbReference type="ARBA" id="ARBA00022475"/>
    </source>
</evidence>
<dbReference type="STRING" id="49451.A0A1J6IYL3"/>
<keyword evidence="6" id="KW-0547">Nucleotide-binding</keyword>
<reference evidence="12" key="1">
    <citation type="submission" date="2016-11" db="EMBL/GenBank/DDBJ databases">
        <title>The genome of Nicotiana attenuata.</title>
        <authorList>
            <person name="Xu S."/>
            <person name="Brockmoeller T."/>
            <person name="Gaquerel E."/>
            <person name="Navarro A."/>
            <person name="Kuhl H."/>
            <person name="Gase K."/>
            <person name="Ling Z."/>
            <person name="Zhou W."/>
            <person name="Kreitzer C."/>
            <person name="Stanke M."/>
            <person name="Tang H."/>
            <person name="Lyons E."/>
            <person name="Pandey P."/>
            <person name="Pandey S.P."/>
            <person name="Timmermann B."/>
            <person name="Baldwin I.T."/>
        </authorList>
    </citation>
    <scope>NUCLEOTIDE SEQUENCE [LARGE SCALE GENOMIC DNA]</scope>
    <source>
        <strain evidence="12">UT</strain>
    </source>
</reference>
<evidence type="ECO:0000256" key="9">
    <source>
        <dbReference type="ARBA" id="ARBA00023136"/>
    </source>
</evidence>
<dbReference type="InterPro" id="IPR000719">
    <property type="entry name" value="Prot_kinase_dom"/>
</dbReference>
<dbReference type="SUPFAM" id="SSF56112">
    <property type="entry name" value="Protein kinase-like (PK-like)"/>
    <property type="match status" value="1"/>
</dbReference>
<evidence type="ECO:0000259" key="11">
    <source>
        <dbReference type="PROSITE" id="PS50011"/>
    </source>
</evidence>
<dbReference type="CDD" id="cd14066">
    <property type="entry name" value="STKc_IRAK"/>
    <property type="match status" value="1"/>
</dbReference>
<dbReference type="GO" id="GO:0005886">
    <property type="term" value="C:plasma membrane"/>
    <property type="evidence" value="ECO:0007669"/>
    <property type="project" value="UniProtKB-SubCell"/>
</dbReference>
<dbReference type="SMR" id="A0A1J6IYL3"/>
<evidence type="ECO:0000256" key="10">
    <source>
        <dbReference type="ARBA" id="ARBA00023288"/>
    </source>
</evidence>
<keyword evidence="4" id="KW-0723">Serine/threonine-protein kinase</keyword>
<evidence type="ECO:0000256" key="1">
    <source>
        <dbReference type="ARBA" id="ARBA00004193"/>
    </source>
</evidence>
<dbReference type="EMBL" id="MJEQ01037189">
    <property type="protein sequence ID" value="OIT00201.1"/>
    <property type="molecule type" value="Genomic_DNA"/>
</dbReference>
<dbReference type="Proteomes" id="UP000187609">
    <property type="component" value="Unassembled WGS sequence"/>
</dbReference>
<evidence type="ECO:0000256" key="4">
    <source>
        <dbReference type="ARBA" id="ARBA00022527"/>
    </source>
</evidence>
<dbReference type="PROSITE" id="PS50011">
    <property type="entry name" value="PROTEIN_KINASE_DOM"/>
    <property type="match status" value="1"/>
</dbReference>
<dbReference type="FunFam" id="1.10.510.10:FF:000032">
    <property type="entry name" value="Serine/threonine-protein kinase PBS1"/>
    <property type="match status" value="1"/>
</dbReference>
<feature type="domain" description="Protein kinase" evidence="11">
    <location>
        <begin position="29"/>
        <end position="302"/>
    </location>
</feature>
<name>A0A1J6IYL3_NICAT</name>
<dbReference type="OMA" id="PEHATIC"/>
<dbReference type="Pfam" id="PF07714">
    <property type="entry name" value="PK_Tyr_Ser-Thr"/>
    <property type="match status" value="1"/>
</dbReference>
<keyword evidence="10" id="KW-0449">Lipoprotein</keyword>
<dbReference type="Gramene" id="OIT00201">
    <property type="protein sequence ID" value="OIT00201"/>
    <property type="gene ID" value="A4A49_39210"/>
</dbReference>
<evidence type="ECO:0000256" key="7">
    <source>
        <dbReference type="ARBA" id="ARBA00022777"/>
    </source>
</evidence>
<keyword evidence="9" id="KW-0472">Membrane</keyword>
<protein>
    <submittedName>
        <fullName evidence="12">Serinethreonine-protein kinase cdl1</fullName>
    </submittedName>
</protein>
<dbReference type="PANTHER" id="PTHR47985:SF33">
    <property type="entry name" value="SERINE_THREONINE-PROTEIN KINASE CDL1-LIKE ISOFORM X1"/>
    <property type="match status" value="1"/>
</dbReference>
<evidence type="ECO:0000313" key="12">
    <source>
        <dbReference type="EMBL" id="OIT00201.1"/>
    </source>
</evidence>
<evidence type="ECO:0000256" key="8">
    <source>
        <dbReference type="ARBA" id="ARBA00022840"/>
    </source>
</evidence>
<dbReference type="Gene3D" id="1.10.510.10">
    <property type="entry name" value="Transferase(Phosphotransferase) domain 1"/>
    <property type="match status" value="1"/>
</dbReference>
<evidence type="ECO:0000256" key="6">
    <source>
        <dbReference type="ARBA" id="ARBA00022741"/>
    </source>
</evidence>